<reference evidence="2" key="1">
    <citation type="submission" date="2019-02" db="EMBL/GenBank/DDBJ databases">
        <authorList>
            <person name="Gruber-Vodicka R. H."/>
            <person name="Seah K. B. B."/>
        </authorList>
    </citation>
    <scope>NUCLEOTIDE SEQUENCE</scope>
    <source>
        <strain evidence="2">BECK_S312</strain>
        <strain evidence="3">BECK_S426</strain>
    </source>
</reference>
<dbReference type="InterPro" id="IPR045781">
    <property type="entry name" value="SxtJ"/>
</dbReference>
<evidence type="ECO:0000313" key="2">
    <source>
        <dbReference type="EMBL" id="VFK19153.1"/>
    </source>
</evidence>
<dbReference type="AlphaFoldDB" id="A0A450WQ25"/>
<feature type="transmembrane region" description="Helical" evidence="1">
    <location>
        <begin position="37"/>
        <end position="60"/>
    </location>
</feature>
<organism evidence="2">
    <name type="scientific">Candidatus Kentrum sp. LPFa</name>
    <dbReference type="NCBI Taxonomy" id="2126335"/>
    <lineage>
        <taxon>Bacteria</taxon>
        <taxon>Pseudomonadati</taxon>
        <taxon>Pseudomonadota</taxon>
        <taxon>Gammaproteobacteria</taxon>
        <taxon>Candidatus Kentrum</taxon>
    </lineage>
</organism>
<evidence type="ECO:0008006" key="4">
    <source>
        <dbReference type="Google" id="ProtNLM"/>
    </source>
</evidence>
<name>A0A450WQ25_9GAMM</name>
<sequence>MNFSDVELPSNKKFGFFFTLVFAIAASYFYLNGSVTWVYLFAVAAVIFFFVTIIKADALLPLNKLWMRFGLLLGMIISPIVLGIIFFGLFTPIAILMRVSGRDELRLNFKNKTSHWISRSEPIQADSFKHQF</sequence>
<keyword evidence="1" id="KW-0472">Membrane</keyword>
<feature type="transmembrane region" description="Helical" evidence="1">
    <location>
        <begin position="72"/>
        <end position="97"/>
    </location>
</feature>
<proteinExistence type="predicted"/>
<keyword evidence="1" id="KW-0812">Transmembrane</keyword>
<accession>A0A450WQ25</accession>
<protein>
    <recommendedName>
        <fullName evidence="4">SxtJ</fullName>
    </recommendedName>
</protein>
<dbReference type="EMBL" id="CAADFM010000216">
    <property type="protein sequence ID" value="VFK19153.1"/>
    <property type="molecule type" value="Genomic_DNA"/>
</dbReference>
<keyword evidence="1" id="KW-1133">Transmembrane helix</keyword>
<dbReference type="Pfam" id="PF19588">
    <property type="entry name" value="SxtJ"/>
    <property type="match status" value="1"/>
</dbReference>
<dbReference type="EMBL" id="CAADFP010000217">
    <property type="protein sequence ID" value="VFK33641.1"/>
    <property type="molecule type" value="Genomic_DNA"/>
</dbReference>
<gene>
    <name evidence="2" type="ORF">BECKLPF1236A_GA0070988_102165</name>
    <name evidence="3" type="ORF">BECKLPF1236C_GA0070990_102175</name>
</gene>
<feature type="transmembrane region" description="Helical" evidence="1">
    <location>
        <begin position="14"/>
        <end position="31"/>
    </location>
</feature>
<evidence type="ECO:0000313" key="3">
    <source>
        <dbReference type="EMBL" id="VFK33641.1"/>
    </source>
</evidence>
<evidence type="ECO:0000256" key="1">
    <source>
        <dbReference type="SAM" id="Phobius"/>
    </source>
</evidence>